<evidence type="ECO:0000256" key="1">
    <source>
        <dbReference type="HAMAP-Rule" id="MF_00761"/>
    </source>
</evidence>
<dbReference type="Pfam" id="PF03928">
    <property type="entry name" value="HbpS-like"/>
    <property type="match status" value="1"/>
</dbReference>
<dbReference type="PANTHER" id="PTHR28255:SF1">
    <property type="entry name" value="UPF0303 PROTEIN YBR137W"/>
    <property type="match status" value="1"/>
</dbReference>
<name>A0A7V4XVA9_9BACT</name>
<dbReference type="SUPFAM" id="SSF143744">
    <property type="entry name" value="GlcG-like"/>
    <property type="match status" value="1"/>
</dbReference>
<comment type="similarity">
    <text evidence="1">Belongs to the UPF0303 family.</text>
</comment>
<dbReference type="Gene3D" id="3.30.450.150">
    <property type="entry name" value="Haem-degrading domain"/>
    <property type="match status" value="1"/>
</dbReference>
<dbReference type="InterPro" id="IPR010371">
    <property type="entry name" value="YBR137W-like"/>
</dbReference>
<dbReference type="PANTHER" id="PTHR28255">
    <property type="match status" value="1"/>
</dbReference>
<organism evidence="2">
    <name type="scientific">Acidobacterium capsulatum</name>
    <dbReference type="NCBI Taxonomy" id="33075"/>
    <lineage>
        <taxon>Bacteria</taxon>
        <taxon>Pseudomonadati</taxon>
        <taxon>Acidobacteriota</taxon>
        <taxon>Terriglobia</taxon>
        <taxon>Terriglobales</taxon>
        <taxon>Acidobacteriaceae</taxon>
        <taxon>Acidobacterium</taxon>
    </lineage>
</organism>
<dbReference type="EMBL" id="DTKL01000077">
    <property type="protein sequence ID" value="HGY95455.1"/>
    <property type="molecule type" value="Genomic_DNA"/>
</dbReference>
<dbReference type="NCBIfam" id="NF002696">
    <property type="entry name" value="PRK02487.1-5"/>
    <property type="match status" value="1"/>
</dbReference>
<accession>A0A7V4XVA9</accession>
<dbReference type="InterPro" id="IPR005624">
    <property type="entry name" value="PduO/GlcC-like"/>
</dbReference>
<protein>
    <recommendedName>
        <fullName evidence="1">UPF0303 protein ENW50_12340</fullName>
    </recommendedName>
</protein>
<sequence>MSIAEDIALVARQESALVFDHFDENTAWQLGSRLRQMAVERGYPLVIDVRRFGQVLFTTALPGAVPDQAEWVRRKTNVVARFHRSSYAIGLELAEKRSSLEEKQGLPTVDFATHGGCFPIRVKSAGIIGCVTVSGLPQRADHEMVVEAICAQTGLDYAAYKLPEA</sequence>
<dbReference type="PIRSF" id="PIRSF008757">
    <property type="entry name" value="UCP008757"/>
    <property type="match status" value="1"/>
</dbReference>
<comment type="caution">
    <text evidence="2">The sequence shown here is derived from an EMBL/GenBank/DDBJ whole genome shotgun (WGS) entry which is preliminary data.</text>
</comment>
<proteinExistence type="inferred from homology"/>
<gene>
    <name evidence="2" type="ORF">ENW50_12340</name>
</gene>
<dbReference type="HAMAP" id="MF_00761">
    <property type="entry name" value="UPF0303"/>
    <property type="match status" value="1"/>
</dbReference>
<reference evidence="2" key="1">
    <citation type="journal article" date="2020" name="mSystems">
        <title>Genome- and Community-Level Interaction Insights into Carbon Utilization and Element Cycling Functions of Hydrothermarchaeota in Hydrothermal Sediment.</title>
        <authorList>
            <person name="Zhou Z."/>
            <person name="Liu Y."/>
            <person name="Xu W."/>
            <person name="Pan J."/>
            <person name="Luo Z.H."/>
            <person name="Li M."/>
        </authorList>
    </citation>
    <scope>NUCLEOTIDE SEQUENCE [LARGE SCALE GENOMIC DNA]</scope>
    <source>
        <strain evidence="2">SpSt-855</strain>
    </source>
</reference>
<dbReference type="InterPro" id="IPR038084">
    <property type="entry name" value="PduO/GlcC-like_sf"/>
</dbReference>
<dbReference type="AlphaFoldDB" id="A0A7V4XVA9"/>
<evidence type="ECO:0000313" key="2">
    <source>
        <dbReference type="EMBL" id="HGY95455.1"/>
    </source>
</evidence>